<comment type="similarity">
    <text evidence="2">Belongs to the complex I subunit 4 family.</text>
</comment>
<evidence type="ECO:0000313" key="12">
    <source>
        <dbReference type="EMBL" id="GMG86677.1"/>
    </source>
</evidence>
<feature type="transmembrane region" description="Helical" evidence="10">
    <location>
        <begin position="279"/>
        <end position="299"/>
    </location>
</feature>
<evidence type="ECO:0000256" key="7">
    <source>
        <dbReference type="ARBA" id="ARBA00031584"/>
    </source>
</evidence>
<feature type="transmembrane region" description="Helical" evidence="10">
    <location>
        <begin position="415"/>
        <end position="435"/>
    </location>
</feature>
<feature type="transmembrane region" description="Helical" evidence="10">
    <location>
        <begin position="311"/>
        <end position="330"/>
    </location>
</feature>
<reference evidence="12 13" key="1">
    <citation type="submission" date="2023-04" db="EMBL/GenBank/DDBJ databases">
        <title>Marinobulbifer ophiurae gen. nov., sp. Nov., isolate from tissue of brittle star Ophioplocus japonicus.</title>
        <authorList>
            <person name="Kawano K."/>
            <person name="Sawayama S."/>
            <person name="Nakagawa S."/>
        </authorList>
    </citation>
    <scope>NUCLEOTIDE SEQUENCE [LARGE SCALE GENOMIC DNA]</scope>
    <source>
        <strain evidence="12 13">NKW57</strain>
    </source>
</reference>
<evidence type="ECO:0000256" key="10">
    <source>
        <dbReference type="SAM" id="Phobius"/>
    </source>
</evidence>
<dbReference type="Proteomes" id="UP001224392">
    <property type="component" value="Unassembled WGS sequence"/>
</dbReference>
<evidence type="ECO:0000256" key="3">
    <source>
        <dbReference type="ARBA" id="ARBA00019906"/>
    </source>
</evidence>
<comment type="caution">
    <text evidence="12">The sequence shown here is derived from an EMBL/GenBank/DDBJ whole genome shotgun (WGS) entry which is preliminary data.</text>
</comment>
<gene>
    <name evidence="12" type="primary">nuoM</name>
    <name evidence="12" type="ORF">MNKW57_09980</name>
</gene>
<dbReference type="InterPro" id="IPR003918">
    <property type="entry name" value="NADH_UbQ_OxRdtase"/>
</dbReference>
<feature type="transmembrane region" description="Helical" evidence="10">
    <location>
        <begin position="342"/>
        <end position="360"/>
    </location>
</feature>
<dbReference type="RefSeq" id="WP_285763235.1">
    <property type="nucleotide sequence ID" value="NZ_BSYJ01000002.1"/>
</dbReference>
<keyword evidence="6 10" id="KW-0472">Membrane</keyword>
<evidence type="ECO:0000256" key="8">
    <source>
        <dbReference type="ARBA" id="ARBA00032798"/>
    </source>
</evidence>
<evidence type="ECO:0000313" key="13">
    <source>
        <dbReference type="Proteomes" id="UP001224392"/>
    </source>
</evidence>
<evidence type="ECO:0000256" key="6">
    <source>
        <dbReference type="ARBA" id="ARBA00023136"/>
    </source>
</evidence>
<evidence type="ECO:0000256" key="2">
    <source>
        <dbReference type="ARBA" id="ARBA00009025"/>
    </source>
</evidence>
<feature type="transmembrane region" description="Helical" evidence="10">
    <location>
        <begin position="212"/>
        <end position="230"/>
    </location>
</feature>
<dbReference type="InterPro" id="IPR001750">
    <property type="entry name" value="ND/Mrp_TM"/>
</dbReference>
<keyword evidence="13" id="KW-1185">Reference proteome</keyword>
<feature type="transmembrane region" description="Helical" evidence="10">
    <location>
        <begin position="27"/>
        <end position="43"/>
    </location>
</feature>
<feature type="domain" description="NADH:quinone oxidoreductase/Mrp antiporter transmembrane" evidence="11">
    <location>
        <begin position="135"/>
        <end position="422"/>
    </location>
</feature>
<dbReference type="NCBIfam" id="NF004498">
    <property type="entry name" value="PRK05846.1-1"/>
    <property type="match status" value="1"/>
</dbReference>
<dbReference type="NCBIfam" id="TIGR01972">
    <property type="entry name" value="NDH_I_M"/>
    <property type="match status" value="1"/>
</dbReference>
<dbReference type="PANTHER" id="PTHR43507:SF1">
    <property type="entry name" value="NADH-UBIQUINONE OXIDOREDUCTASE CHAIN 4"/>
    <property type="match status" value="1"/>
</dbReference>
<feature type="transmembrane region" description="Helical" evidence="10">
    <location>
        <begin position="251"/>
        <end position="273"/>
    </location>
</feature>
<dbReference type="Pfam" id="PF00361">
    <property type="entry name" value="Proton_antipo_M"/>
    <property type="match status" value="1"/>
</dbReference>
<evidence type="ECO:0000256" key="4">
    <source>
        <dbReference type="ARBA" id="ARBA00022692"/>
    </source>
</evidence>
<evidence type="ECO:0000256" key="9">
    <source>
        <dbReference type="RuleBase" id="RU000320"/>
    </source>
</evidence>
<dbReference type="PANTHER" id="PTHR43507">
    <property type="entry name" value="NADH-UBIQUINONE OXIDOREDUCTASE CHAIN 4"/>
    <property type="match status" value="1"/>
</dbReference>
<feature type="transmembrane region" description="Helical" evidence="10">
    <location>
        <begin position="88"/>
        <end position="108"/>
    </location>
</feature>
<comment type="subcellular location">
    <subcellularLocation>
        <location evidence="1">Endomembrane system</location>
        <topology evidence="1">Multi-pass membrane protein</topology>
    </subcellularLocation>
    <subcellularLocation>
        <location evidence="9">Membrane</location>
        <topology evidence="9">Multi-pass membrane protein</topology>
    </subcellularLocation>
</comment>
<keyword evidence="5 10" id="KW-1133">Transmembrane helix</keyword>
<organism evidence="12 13">
    <name type="scientific">Biformimicrobium ophioploci</name>
    <dbReference type="NCBI Taxonomy" id="3036711"/>
    <lineage>
        <taxon>Bacteria</taxon>
        <taxon>Pseudomonadati</taxon>
        <taxon>Pseudomonadota</taxon>
        <taxon>Gammaproteobacteria</taxon>
        <taxon>Cellvibrionales</taxon>
        <taxon>Microbulbiferaceae</taxon>
        <taxon>Biformimicrobium</taxon>
    </lineage>
</organism>
<proteinExistence type="inferred from homology"/>
<feature type="transmembrane region" description="Helical" evidence="10">
    <location>
        <begin position="115"/>
        <end position="133"/>
    </location>
</feature>
<dbReference type="EMBL" id="BSYJ01000002">
    <property type="protein sequence ID" value="GMG86677.1"/>
    <property type="molecule type" value="Genomic_DNA"/>
</dbReference>
<sequence>MIQISIISILFAGGVLAWLSEQFRPDGSRWVSLASIVACLLLLMNFNGNVSAALSGTSVAAQAQWWELVSAEWIPRFGVNLILGLDGLSYLLILLTLLLGIAGVLASWKEIHDRVGFFHFNYLWTLAGIVGVFTALDLFLFFFFWEVMLIPMLFLIAIWGHGNRIYAAIKFFIFTQASSLLMLFAIVALVYFNYQNTGVVTFDYRQLLDHGLAPTTAFWLMLGFFIAFAVKLPAVPLHTWLPDAHTQAPTAGSIILAAILLKTGAYGLIRFMLPIFPEASAAFAPVAMAIGAISILYGAKLAFAQSDMKRLVAYSSVSHMGFVLLGIFALNTLAIQGAIMQMIAHGLSTAGLFALVGMIQERIHTREMDRMGGLWIKAPRMAAIALFFAVASLGLPGLGNFIAEFTVLLGAFPTNRLATVLAAIGLIGAAVYALIMMQKVFFGKTRDQQADEPQAFADVTPRESVPLLAMALLLVALGLLPKLVFNLSAPSAETIAQAAQSVLPSSRLADTGATPALRQWP</sequence>
<feature type="transmembrane region" description="Helical" evidence="10">
    <location>
        <begin position="139"/>
        <end position="159"/>
    </location>
</feature>
<evidence type="ECO:0000256" key="5">
    <source>
        <dbReference type="ARBA" id="ARBA00022989"/>
    </source>
</evidence>
<evidence type="ECO:0000259" key="11">
    <source>
        <dbReference type="Pfam" id="PF00361"/>
    </source>
</evidence>
<evidence type="ECO:0000256" key="1">
    <source>
        <dbReference type="ARBA" id="ARBA00004127"/>
    </source>
</evidence>
<keyword evidence="4 9" id="KW-0812">Transmembrane</keyword>
<dbReference type="PRINTS" id="PR01437">
    <property type="entry name" value="NUOXDRDTASE4"/>
</dbReference>
<protein>
    <recommendedName>
        <fullName evidence="3">NADH-quinone oxidoreductase subunit M</fullName>
    </recommendedName>
    <alternativeName>
        <fullName evidence="7">NADH dehydrogenase I subunit M</fullName>
    </alternativeName>
    <alternativeName>
        <fullName evidence="8">NDH-1 subunit M</fullName>
    </alternativeName>
</protein>
<name>A0ABQ6LXC6_9GAMM</name>
<dbReference type="InterPro" id="IPR010227">
    <property type="entry name" value="NADH_Q_OxRdtase_chainM/4"/>
</dbReference>
<feature type="transmembrane region" description="Helical" evidence="10">
    <location>
        <begin position="171"/>
        <end position="192"/>
    </location>
</feature>
<feature type="transmembrane region" description="Helical" evidence="10">
    <location>
        <begin position="381"/>
        <end position="403"/>
    </location>
</feature>
<accession>A0ABQ6LXC6</accession>